<dbReference type="PANTHER" id="PTHR42973:SF54">
    <property type="entry name" value="FAD-BINDING PCMH-TYPE DOMAIN-CONTAINING PROTEIN"/>
    <property type="match status" value="1"/>
</dbReference>
<protein>
    <submittedName>
        <fullName evidence="6">FAD-binding domain-containing protein</fullName>
    </submittedName>
</protein>
<name>A0ABR2HNW5_9PEZI</name>
<evidence type="ECO:0000256" key="2">
    <source>
        <dbReference type="ARBA" id="ARBA00022630"/>
    </source>
</evidence>
<comment type="similarity">
    <text evidence="1">Belongs to the oxygen-dependent FAD-linked oxidoreductase family.</text>
</comment>
<evidence type="ECO:0000259" key="5">
    <source>
        <dbReference type="Pfam" id="PF01565"/>
    </source>
</evidence>
<dbReference type="InterPro" id="IPR016169">
    <property type="entry name" value="FAD-bd_PCMH_sub2"/>
</dbReference>
<dbReference type="InterPro" id="IPR006094">
    <property type="entry name" value="Oxid_FAD_bind_N"/>
</dbReference>
<keyword evidence="4" id="KW-0560">Oxidoreductase</keyword>
<gene>
    <name evidence="6" type="ORF">PGQ11_013330</name>
</gene>
<evidence type="ECO:0000313" key="7">
    <source>
        <dbReference type="Proteomes" id="UP001390339"/>
    </source>
</evidence>
<dbReference type="Pfam" id="PF01565">
    <property type="entry name" value="FAD_binding_4"/>
    <property type="match status" value="1"/>
</dbReference>
<organism evidence="6 7">
    <name type="scientific">Apiospora arundinis</name>
    <dbReference type="NCBI Taxonomy" id="335852"/>
    <lineage>
        <taxon>Eukaryota</taxon>
        <taxon>Fungi</taxon>
        <taxon>Dikarya</taxon>
        <taxon>Ascomycota</taxon>
        <taxon>Pezizomycotina</taxon>
        <taxon>Sordariomycetes</taxon>
        <taxon>Xylariomycetidae</taxon>
        <taxon>Amphisphaeriales</taxon>
        <taxon>Apiosporaceae</taxon>
        <taxon>Apiospora</taxon>
    </lineage>
</organism>
<accession>A0ABR2HNW5</accession>
<evidence type="ECO:0000313" key="6">
    <source>
        <dbReference type="EMBL" id="KAK8850851.1"/>
    </source>
</evidence>
<dbReference type="Gene3D" id="3.30.465.10">
    <property type="match status" value="1"/>
</dbReference>
<evidence type="ECO:0000256" key="3">
    <source>
        <dbReference type="ARBA" id="ARBA00022827"/>
    </source>
</evidence>
<dbReference type="PANTHER" id="PTHR42973">
    <property type="entry name" value="BINDING OXIDOREDUCTASE, PUTATIVE (AFU_ORTHOLOGUE AFUA_1G17690)-RELATED"/>
    <property type="match status" value="1"/>
</dbReference>
<sequence>MALNINSTVSDRAATTCQTLQLQKIGIVTTAQDTGYKAEQDRLWSRTCWLPAACYVRPQDIAEVAAVFEALAKTNTKSAVRSTGHHPNTNFSSVDGSGVVIDLRDVKSLSLDQYGTLHAGG</sequence>
<dbReference type="EMBL" id="JAPCWZ010000009">
    <property type="protein sequence ID" value="KAK8850851.1"/>
    <property type="molecule type" value="Genomic_DNA"/>
</dbReference>
<dbReference type="Proteomes" id="UP001390339">
    <property type="component" value="Unassembled WGS sequence"/>
</dbReference>
<comment type="caution">
    <text evidence="6">The sequence shown here is derived from an EMBL/GenBank/DDBJ whole genome shotgun (WGS) entry which is preliminary data.</text>
</comment>
<reference evidence="6 7" key="1">
    <citation type="journal article" date="2024" name="IMA Fungus">
        <title>Apiospora arundinis, a panoply of carbohydrate-active enzymes and secondary metabolites.</title>
        <authorList>
            <person name="Sorensen T."/>
            <person name="Petersen C."/>
            <person name="Muurmann A.T."/>
            <person name="Christiansen J.V."/>
            <person name="Brundto M.L."/>
            <person name="Overgaard C.K."/>
            <person name="Boysen A.T."/>
            <person name="Wollenberg R.D."/>
            <person name="Larsen T.O."/>
            <person name="Sorensen J.L."/>
            <person name="Nielsen K.L."/>
            <person name="Sondergaard T.E."/>
        </authorList>
    </citation>
    <scope>NUCLEOTIDE SEQUENCE [LARGE SCALE GENOMIC DNA]</scope>
    <source>
        <strain evidence="6 7">AAU 773</strain>
    </source>
</reference>
<evidence type="ECO:0000256" key="4">
    <source>
        <dbReference type="ARBA" id="ARBA00023002"/>
    </source>
</evidence>
<evidence type="ECO:0000256" key="1">
    <source>
        <dbReference type="ARBA" id="ARBA00005466"/>
    </source>
</evidence>
<feature type="domain" description="FAD linked oxidase N-terminal" evidence="5">
    <location>
        <begin position="53"/>
        <end position="120"/>
    </location>
</feature>
<dbReference type="SUPFAM" id="SSF56176">
    <property type="entry name" value="FAD-binding/transporter-associated domain-like"/>
    <property type="match status" value="1"/>
</dbReference>
<dbReference type="InterPro" id="IPR036318">
    <property type="entry name" value="FAD-bd_PCMH-like_sf"/>
</dbReference>
<keyword evidence="2" id="KW-0285">Flavoprotein</keyword>
<keyword evidence="7" id="KW-1185">Reference proteome</keyword>
<keyword evidence="3" id="KW-0274">FAD</keyword>
<proteinExistence type="inferred from homology"/>
<dbReference type="InterPro" id="IPR050416">
    <property type="entry name" value="FAD-linked_Oxidoreductase"/>
</dbReference>